<evidence type="ECO:0000313" key="4">
    <source>
        <dbReference type="EMBL" id="NYI40961.1"/>
    </source>
</evidence>
<keyword evidence="5" id="KW-1185">Reference proteome</keyword>
<dbReference type="InterPro" id="IPR003593">
    <property type="entry name" value="AAA+_ATPase"/>
</dbReference>
<dbReference type="EMBL" id="JACBZO010000001">
    <property type="protein sequence ID" value="NYI40961.1"/>
    <property type="molecule type" value="Genomic_DNA"/>
</dbReference>
<dbReference type="SMART" id="SM00382">
    <property type="entry name" value="AAA"/>
    <property type="match status" value="1"/>
</dbReference>
<proteinExistence type="predicted"/>
<evidence type="ECO:0000256" key="1">
    <source>
        <dbReference type="ARBA" id="ARBA00022741"/>
    </source>
</evidence>
<name>A0A7Y9ZCT1_9MICO</name>
<dbReference type="InterPro" id="IPR003439">
    <property type="entry name" value="ABC_transporter-like_ATP-bd"/>
</dbReference>
<dbReference type="Gene3D" id="3.40.50.300">
    <property type="entry name" value="P-loop containing nucleotide triphosphate hydrolases"/>
    <property type="match status" value="1"/>
</dbReference>
<dbReference type="GO" id="GO:0005524">
    <property type="term" value="F:ATP binding"/>
    <property type="evidence" value="ECO:0007669"/>
    <property type="project" value="UniProtKB-KW"/>
</dbReference>
<feature type="domain" description="ABC transporter" evidence="3">
    <location>
        <begin position="79"/>
        <end position="272"/>
    </location>
</feature>
<dbReference type="CDD" id="cd03230">
    <property type="entry name" value="ABC_DR_subfamily_A"/>
    <property type="match status" value="1"/>
</dbReference>
<dbReference type="GO" id="GO:0016887">
    <property type="term" value="F:ATP hydrolysis activity"/>
    <property type="evidence" value="ECO:0007669"/>
    <property type="project" value="InterPro"/>
</dbReference>
<evidence type="ECO:0000256" key="2">
    <source>
        <dbReference type="ARBA" id="ARBA00022840"/>
    </source>
</evidence>
<gene>
    <name evidence="4" type="ORF">BKA03_001080</name>
</gene>
<reference evidence="4 5" key="1">
    <citation type="submission" date="2020-07" db="EMBL/GenBank/DDBJ databases">
        <title>Sequencing the genomes of 1000 actinobacteria strains.</title>
        <authorList>
            <person name="Klenk H.-P."/>
        </authorList>
    </citation>
    <scope>NUCLEOTIDE SEQUENCE [LARGE SCALE GENOMIC DNA]</scope>
    <source>
        <strain evidence="4 5">DSM 19970</strain>
    </source>
</reference>
<dbReference type="PANTHER" id="PTHR43038">
    <property type="entry name" value="ATP-BINDING CASSETTE, SUB-FAMILY H, MEMBER 1"/>
    <property type="match status" value="1"/>
</dbReference>
<accession>A0A7Y9ZCT1</accession>
<evidence type="ECO:0000313" key="5">
    <source>
        <dbReference type="Proteomes" id="UP000547973"/>
    </source>
</evidence>
<sequence length="274" mass="29807">MTAAEEWAERLRARLTEVGVDARQADALAEDAMAEALSEGAEPADMFGPAVSYAGTLARISRSADQPPQLHREVGPVVLRLRQVSKRYRRRDVLRGIDLTLRAGEVAAVVGANGSGKSTLLRICAGLTRATSGSVERTASLGYSPQHEGVSGFITADDHFRLFGAAYKMRPSESVAIGRGLAARLGWSPRQGVVAAHMSGGTQQKLNVVLGELGRPELILLDEPYQGFDEDSYLDFWEQVFRWRDGGAGVLVVTHLLRDVDRVDHVLELRGMDE</sequence>
<evidence type="ECO:0000259" key="3">
    <source>
        <dbReference type="PROSITE" id="PS50893"/>
    </source>
</evidence>
<dbReference type="AlphaFoldDB" id="A0A7Y9ZCT1"/>
<dbReference type="PANTHER" id="PTHR43038:SF7">
    <property type="entry name" value="ABC TRANSPORT SYSTEM ATP-BINDING PROTEIN"/>
    <property type="match status" value="1"/>
</dbReference>
<protein>
    <submittedName>
        <fullName evidence="4">ABC-type multidrug transport system ATPase subunit</fullName>
    </submittedName>
</protein>
<dbReference type="InterPro" id="IPR027417">
    <property type="entry name" value="P-loop_NTPase"/>
</dbReference>
<dbReference type="Proteomes" id="UP000547973">
    <property type="component" value="Unassembled WGS sequence"/>
</dbReference>
<dbReference type="Pfam" id="PF00005">
    <property type="entry name" value="ABC_tran"/>
    <property type="match status" value="1"/>
</dbReference>
<comment type="caution">
    <text evidence="4">The sequence shown here is derived from an EMBL/GenBank/DDBJ whole genome shotgun (WGS) entry which is preliminary data.</text>
</comment>
<dbReference type="RefSeq" id="WP_062075928.1">
    <property type="nucleotide sequence ID" value="NZ_BBRC01000014.1"/>
</dbReference>
<dbReference type="OrthoDB" id="9804819at2"/>
<keyword evidence="2" id="KW-0067">ATP-binding</keyword>
<dbReference type="PROSITE" id="PS50893">
    <property type="entry name" value="ABC_TRANSPORTER_2"/>
    <property type="match status" value="1"/>
</dbReference>
<keyword evidence="1" id="KW-0547">Nucleotide-binding</keyword>
<organism evidence="4 5">
    <name type="scientific">Demequina lutea</name>
    <dbReference type="NCBI Taxonomy" id="431489"/>
    <lineage>
        <taxon>Bacteria</taxon>
        <taxon>Bacillati</taxon>
        <taxon>Actinomycetota</taxon>
        <taxon>Actinomycetes</taxon>
        <taxon>Micrococcales</taxon>
        <taxon>Demequinaceae</taxon>
        <taxon>Demequina</taxon>
    </lineage>
</organism>
<dbReference type="SUPFAM" id="SSF52540">
    <property type="entry name" value="P-loop containing nucleoside triphosphate hydrolases"/>
    <property type="match status" value="1"/>
</dbReference>